<comment type="caution">
    <text evidence="1">The sequence shown here is derived from an EMBL/GenBank/DDBJ whole genome shotgun (WGS) entry which is preliminary data.</text>
</comment>
<evidence type="ECO:0000313" key="1">
    <source>
        <dbReference type="EMBL" id="KAK8600245.1"/>
    </source>
</evidence>
<accession>A0ABR2GBV4</accession>
<organism evidence="1 2">
    <name type="scientific">Hibiscus sabdariffa</name>
    <name type="common">roselle</name>
    <dbReference type="NCBI Taxonomy" id="183260"/>
    <lineage>
        <taxon>Eukaryota</taxon>
        <taxon>Viridiplantae</taxon>
        <taxon>Streptophyta</taxon>
        <taxon>Embryophyta</taxon>
        <taxon>Tracheophyta</taxon>
        <taxon>Spermatophyta</taxon>
        <taxon>Magnoliopsida</taxon>
        <taxon>eudicotyledons</taxon>
        <taxon>Gunneridae</taxon>
        <taxon>Pentapetalae</taxon>
        <taxon>rosids</taxon>
        <taxon>malvids</taxon>
        <taxon>Malvales</taxon>
        <taxon>Malvaceae</taxon>
        <taxon>Malvoideae</taxon>
        <taxon>Hibiscus</taxon>
    </lineage>
</organism>
<sequence length="443" mass="48841">MTDQLRCENPNERSKYSSFYRRLRGNGGRWGIVDHSFGGYGSSPKLEGQVFSEPILERLGSPPAVEDERVAKKVRNETVLVNGVGVIDSMEIEHVGLAVDGLNGATDAEQISTRAWDSPFPRVRASYATMVRNSSNRGQQSFDPDDLMPDKVVVRDEDCVVDRSGAFPKIQFADHVQEQIDLKVCPKDQNLNVAKSSSTPRELKGGPRSLSDVDDGNLFGPWMIVDKCRRRSQFVLSGDKRGTNIASGSGGSRIAALDMDAMDDEQVGIVTDGAYTASNPSKKSKASKVVVSGAKVIPIKPGNSVVVVEHRSTKNAPEHQVVSFLEHGHGNSAQETNMGSKNRGIKLKLAKKNSRQWLMIWKPVSAKTASRPVLTEWVENVNAQLNSIEMQHLADPNISSRLIVNQGVHLKFERQLLDARSKGHCLWIRYPLLPRRATLLVRG</sequence>
<gene>
    <name evidence="1" type="ORF">V6N12_050101</name>
</gene>
<dbReference type="EMBL" id="JBBPBM010000001">
    <property type="protein sequence ID" value="KAK8600245.1"/>
    <property type="molecule type" value="Genomic_DNA"/>
</dbReference>
<reference evidence="1 2" key="1">
    <citation type="journal article" date="2024" name="G3 (Bethesda)">
        <title>Genome assembly of Hibiscus sabdariffa L. provides insights into metabolisms of medicinal natural products.</title>
        <authorList>
            <person name="Kim T."/>
        </authorList>
    </citation>
    <scope>NUCLEOTIDE SEQUENCE [LARGE SCALE GENOMIC DNA]</scope>
    <source>
        <strain evidence="1">TK-2024</strain>
        <tissue evidence="1">Old leaves</tissue>
    </source>
</reference>
<protein>
    <submittedName>
        <fullName evidence="1">Uncharacterized protein</fullName>
    </submittedName>
</protein>
<proteinExistence type="predicted"/>
<keyword evidence="2" id="KW-1185">Reference proteome</keyword>
<dbReference type="Proteomes" id="UP001472677">
    <property type="component" value="Unassembled WGS sequence"/>
</dbReference>
<name>A0ABR2GBV4_9ROSI</name>
<evidence type="ECO:0000313" key="2">
    <source>
        <dbReference type="Proteomes" id="UP001472677"/>
    </source>
</evidence>